<dbReference type="HOGENOM" id="CLU_1550486_0_0_1"/>
<proteinExistence type="evidence at transcript level"/>
<evidence type="ECO:0000313" key="1">
    <source>
        <dbReference type="EMBL" id="BAP68999.1"/>
    </source>
</evidence>
<dbReference type="EnsemblProtists" id="HpaT807470">
    <property type="protein sequence ID" value="HpaP807470"/>
    <property type="gene ID" value="HpaG807470"/>
</dbReference>
<dbReference type="EMBL" id="JH598405">
    <property type="status" value="NOT_ANNOTATED_CDS"/>
    <property type="molecule type" value="Genomic_DNA"/>
</dbReference>
<name>M4BM35_HYAAE</name>
<reference evidence="2" key="3">
    <citation type="submission" date="2015-06" db="UniProtKB">
        <authorList>
            <consortium name="EnsemblProtists"/>
        </authorList>
    </citation>
    <scope>IDENTIFICATION</scope>
    <source>
        <strain evidence="2">Emoy2</strain>
    </source>
</reference>
<reference evidence="1" key="2">
    <citation type="journal article" date="2014" name="PLoS Pathog.">
        <title>Expression profiling during arabidopsis/downy mildew interaction reveals a highly-expressed effector that attenuates responses to salicylic acid.</title>
        <authorList>
            <person name="Asai S."/>
            <person name="Rallapalli G."/>
            <person name="Piquerez S.J.M."/>
            <person name="Caillaud M.C."/>
            <person name="Furzer O.J."/>
            <person name="Ishaque N."/>
            <person name="Wirthmueller L."/>
            <person name="Fabro G."/>
            <person name="Shirasu K."/>
            <person name="Jones J.D.G."/>
        </authorList>
    </citation>
    <scope>NUCLEOTIDE SEQUENCE</scope>
    <source>
        <strain evidence="1">Emoy2</strain>
    </source>
</reference>
<evidence type="ECO:0000313" key="2">
    <source>
        <dbReference type="EnsemblProtists" id="HpaP807470"/>
    </source>
</evidence>
<organism evidence="2 3">
    <name type="scientific">Hyaloperonospora arabidopsidis (strain Emoy2)</name>
    <name type="common">Downy mildew agent</name>
    <name type="synonym">Peronospora arabidopsidis</name>
    <dbReference type="NCBI Taxonomy" id="559515"/>
    <lineage>
        <taxon>Eukaryota</taxon>
        <taxon>Sar</taxon>
        <taxon>Stramenopiles</taxon>
        <taxon>Oomycota</taxon>
        <taxon>Peronosporomycetes</taxon>
        <taxon>Peronosporales</taxon>
        <taxon>Peronosporaceae</taxon>
        <taxon>Hyaloperonospora</taxon>
    </lineage>
</organism>
<sequence length="173" mass="19556">MAYAKIKPCAIAELALYRVGVETYSFVNPPAGSDMHLQFKLRRWGIAILLSAPELIVGGWMHVERTLCQRHPPDLEQAYVWEFISPGRIRGVGDCTLTEQRSIVLLYLESDGLHWRIDGDNIVDQRTAADGRKLIRHQVARALSSMRIQGLPWSVPDSIANKHVQQALKTQPF</sequence>
<dbReference type="AlphaFoldDB" id="M4BM35"/>
<dbReference type="Proteomes" id="UP000011713">
    <property type="component" value="Unassembled WGS sequence"/>
</dbReference>
<accession>M4BM35</accession>
<reference evidence="3" key="1">
    <citation type="journal article" date="2010" name="Science">
        <title>Signatures of adaptation to obligate biotrophy in the Hyaloperonospora arabidopsidis genome.</title>
        <authorList>
            <person name="Baxter L."/>
            <person name="Tripathy S."/>
            <person name="Ishaque N."/>
            <person name="Boot N."/>
            <person name="Cabral A."/>
            <person name="Kemen E."/>
            <person name="Thines M."/>
            <person name="Ah-Fong A."/>
            <person name="Anderson R."/>
            <person name="Badejoko W."/>
            <person name="Bittner-Eddy P."/>
            <person name="Boore J.L."/>
            <person name="Chibucos M.C."/>
            <person name="Coates M."/>
            <person name="Dehal P."/>
            <person name="Delehaunty K."/>
            <person name="Dong S."/>
            <person name="Downton P."/>
            <person name="Dumas B."/>
            <person name="Fabro G."/>
            <person name="Fronick C."/>
            <person name="Fuerstenberg S.I."/>
            <person name="Fulton L."/>
            <person name="Gaulin E."/>
            <person name="Govers F."/>
            <person name="Hughes L."/>
            <person name="Humphray S."/>
            <person name="Jiang R.H."/>
            <person name="Judelson H."/>
            <person name="Kamoun S."/>
            <person name="Kyung K."/>
            <person name="Meijer H."/>
            <person name="Minx P."/>
            <person name="Morris P."/>
            <person name="Nelson J."/>
            <person name="Phuntumart V."/>
            <person name="Qutob D."/>
            <person name="Rehmany A."/>
            <person name="Rougon-Cardoso A."/>
            <person name="Ryden P."/>
            <person name="Torto-Alalibo T."/>
            <person name="Studholme D."/>
            <person name="Wang Y."/>
            <person name="Win J."/>
            <person name="Wood J."/>
            <person name="Clifton S.W."/>
            <person name="Rogers J."/>
            <person name="Van den Ackerveken G."/>
            <person name="Jones J.D."/>
            <person name="McDowell J.M."/>
            <person name="Beynon J."/>
            <person name="Tyler B.M."/>
        </authorList>
    </citation>
    <scope>NUCLEOTIDE SEQUENCE [LARGE SCALE GENOMIC DNA]</scope>
    <source>
        <strain evidence="3">Emoy2</strain>
    </source>
</reference>
<dbReference type="EMBL" id="AB922423">
    <property type="protein sequence ID" value="BAP68999.1"/>
    <property type="molecule type" value="mRNA"/>
</dbReference>
<gene>
    <name evidence="1" type="primary">HaRxLL113</name>
</gene>
<dbReference type="VEuPathDB" id="FungiDB:HpaG807470"/>
<protein>
    <submittedName>
        <fullName evidence="1">RxLR effector candidate protein</fullName>
    </submittedName>
</protein>
<evidence type="ECO:0000313" key="3">
    <source>
        <dbReference type="Proteomes" id="UP000011713"/>
    </source>
</evidence>
<dbReference type="InParanoid" id="M4BM35"/>
<keyword evidence="3" id="KW-1185">Reference proteome</keyword>